<dbReference type="InterPro" id="IPR035644">
    <property type="entry name" value="MraZ_C"/>
</dbReference>
<dbReference type="InterPro" id="IPR020603">
    <property type="entry name" value="MraZ_dom"/>
</dbReference>
<dbReference type="NCBIfam" id="TIGR00242">
    <property type="entry name" value="division/cell wall cluster transcriptional repressor MraZ"/>
    <property type="match status" value="1"/>
</dbReference>
<dbReference type="Gene3D" id="3.40.1550.20">
    <property type="entry name" value="Transcriptional regulator MraZ domain"/>
    <property type="match status" value="1"/>
</dbReference>
<dbReference type="CDD" id="cd16321">
    <property type="entry name" value="MraZ_C"/>
    <property type="match status" value="1"/>
</dbReference>
<feature type="domain" description="SpoVT-AbrB" evidence="8">
    <location>
        <begin position="5"/>
        <end position="51"/>
    </location>
</feature>
<keyword evidence="2 7" id="KW-0963">Cytoplasm</keyword>
<dbReference type="GO" id="GO:0000976">
    <property type="term" value="F:transcription cis-regulatory region binding"/>
    <property type="evidence" value="ECO:0007669"/>
    <property type="project" value="TreeGrafter"/>
</dbReference>
<dbReference type="GO" id="GO:2000143">
    <property type="term" value="P:negative regulation of DNA-templated transcription initiation"/>
    <property type="evidence" value="ECO:0007669"/>
    <property type="project" value="TreeGrafter"/>
</dbReference>
<keyword evidence="3" id="KW-0677">Repeat</keyword>
<reference evidence="9 10" key="1">
    <citation type="journal article" date="2012" name="Appl. Environ. Microbiol.">
        <title>Draft genome sequence of a psychrotolerant sulfur-oxidizing bacterium, Sulfuricella denitrificans skB26, and proteomic insights into cold adaptation.</title>
        <authorList>
            <person name="Watanabe T."/>
            <person name="Kojima H."/>
            <person name="Fukui M."/>
        </authorList>
    </citation>
    <scope>NUCLEOTIDE SEQUENCE [LARGE SCALE GENOMIC DNA]</scope>
    <source>
        <strain evidence="10">skB26</strain>
    </source>
</reference>
<dbReference type="EMBL" id="AP013066">
    <property type="protein sequence ID" value="BAN36301.1"/>
    <property type="molecule type" value="Genomic_DNA"/>
</dbReference>
<feature type="domain" description="SpoVT-AbrB" evidence="8">
    <location>
        <begin position="80"/>
        <end position="123"/>
    </location>
</feature>
<dbReference type="KEGG" id="sdr:SCD_n02494"/>
<keyword evidence="4 7" id="KW-0805">Transcription regulation</keyword>
<evidence type="ECO:0000256" key="1">
    <source>
        <dbReference type="ARBA" id="ARBA00013860"/>
    </source>
</evidence>
<proteinExistence type="inferred from homology"/>
<keyword evidence="6 7" id="KW-0804">Transcription</keyword>
<comment type="subcellular location">
    <subcellularLocation>
        <location evidence="7">Cytoplasm</location>
        <location evidence="7">Nucleoid</location>
    </subcellularLocation>
</comment>
<evidence type="ECO:0000256" key="3">
    <source>
        <dbReference type="ARBA" id="ARBA00022737"/>
    </source>
</evidence>
<comment type="subunit">
    <text evidence="7">Forms oligomers.</text>
</comment>
<protein>
    <recommendedName>
        <fullName evidence="1 7">Transcriptional regulator MraZ</fullName>
    </recommendedName>
</protein>
<dbReference type="CDD" id="cd16320">
    <property type="entry name" value="MraZ_N"/>
    <property type="match status" value="1"/>
</dbReference>
<dbReference type="GO" id="GO:0003700">
    <property type="term" value="F:DNA-binding transcription factor activity"/>
    <property type="evidence" value="ECO:0007669"/>
    <property type="project" value="UniProtKB-UniRule"/>
</dbReference>
<sequence>MFRGATALNLDAKGRLAVPSKHRDALLVQSAGRLVMTAHPHRCVLLYPQPAWLPIEEKINSLPSFDPVSSSWKRLLLGHAEELELDASGRLLVSPVLRQLAGLEKEAMLIGQGGYFELWSKDGWRAQMEQALSPGNAIPTALENFSL</sequence>
<dbReference type="OrthoDB" id="9807753at2"/>
<dbReference type="RefSeq" id="WP_023507001.1">
    <property type="nucleotide sequence ID" value="NC_022357.1"/>
</dbReference>
<name>S6AJ49_SULDS</name>
<organism evidence="9 10">
    <name type="scientific">Sulfuricella denitrificans (strain DSM 22764 / NBRC 105220 / skB26)</name>
    <dbReference type="NCBI Taxonomy" id="1163617"/>
    <lineage>
        <taxon>Bacteria</taxon>
        <taxon>Pseudomonadati</taxon>
        <taxon>Pseudomonadota</taxon>
        <taxon>Betaproteobacteria</taxon>
        <taxon>Nitrosomonadales</taxon>
        <taxon>Sulfuricellaceae</taxon>
        <taxon>Sulfuricella</taxon>
    </lineage>
</organism>
<dbReference type="SUPFAM" id="SSF89447">
    <property type="entry name" value="AbrB/MazE/MraZ-like"/>
    <property type="match status" value="1"/>
</dbReference>
<keyword evidence="9" id="KW-0132">Cell division</keyword>
<dbReference type="eggNOG" id="COG2001">
    <property type="taxonomic scope" value="Bacteria"/>
</dbReference>
<evidence type="ECO:0000256" key="7">
    <source>
        <dbReference type="HAMAP-Rule" id="MF_01008"/>
    </source>
</evidence>
<dbReference type="Pfam" id="PF02381">
    <property type="entry name" value="MraZ"/>
    <property type="match status" value="2"/>
</dbReference>
<dbReference type="STRING" id="1163617.SCD_n02494"/>
<dbReference type="InterPro" id="IPR037914">
    <property type="entry name" value="SpoVT-AbrB_sf"/>
</dbReference>
<dbReference type="AlphaFoldDB" id="S6AJ49"/>
<keyword evidence="10" id="KW-1185">Reference proteome</keyword>
<accession>S6AJ49</accession>
<evidence type="ECO:0000256" key="5">
    <source>
        <dbReference type="ARBA" id="ARBA00023125"/>
    </source>
</evidence>
<dbReference type="HAMAP" id="MF_01008">
    <property type="entry name" value="MraZ"/>
    <property type="match status" value="1"/>
</dbReference>
<gene>
    <name evidence="7" type="primary">mraZ</name>
    <name evidence="9" type="ORF">SCD_n02494</name>
</gene>
<dbReference type="PANTHER" id="PTHR34701">
    <property type="entry name" value="TRANSCRIPTIONAL REGULATOR MRAZ"/>
    <property type="match status" value="1"/>
</dbReference>
<dbReference type="Proteomes" id="UP000015559">
    <property type="component" value="Chromosome"/>
</dbReference>
<keyword evidence="9" id="KW-0131">Cell cycle</keyword>
<evidence type="ECO:0000256" key="2">
    <source>
        <dbReference type="ARBA" id="ARBA00022490"/>
    </source>
</evidence>
<dbReference type="PROSITE" id="PS51740">
    <property type="entry name" value="SPOVT_ABRB"/>
    <property type="match status" value="2"/>
</dbReference>
<evidence type="ECO:0000313" key="9">
    <source>
        <dbReference type="EMBL" id="BAN36301.1"/>
    </source>
</evidence>
<evidence type="ECO:0000313" key="10">
    <source>
        <dbReference type="Proteomes" id="UP000015559"/>
    </source>
</evidence>
<dbReference type="GO" id="GO:0051301">
    <property type="term" value="P:cell division"/>
    <property type="evidence" value="ECO:0007669"/>
    <property type="project" value="UniProtKB-KW"/>
</dbReference>
<evidence type="ECO:0000259" key="8">
    <source>
        <dbReference type="PROSITE" id="PS51740"/>
    </source>
</evidence>
<dbReference type="InterPro" id="IPR035642">
    <property type="entry name" value="MraZ_N"/>
</dbReference>
<evidence type="ECO:0000256" key="6">
    <source>
        <dbReference type="ARBA" id="ARBA00023163"/>
    </source>
</evidence>
<dbReference type="InterPro" id="IPR007159">
    <property type="entry name" value="SpoVT-AbrB_dom"/>
</dbReference>
<comment type="similarity">
    <text evidence="7">Belongs to the MraZ family.</text>
</comment>
<dbReference type="InterPro" id="IPR003444">
    <property type="entry name" value="MraZ"/>
</dbReference>
<dbReference type="HOGENOM" id="CLU_107907_2_0_4"/>
<evidence type="ECO:0000256" key="4">
    <source>
        <dbReference type="ARBA" id="ARBA00023015"/>
    </source>
</evidence>
<dbReference type="GO" id="GO:0005737">
    <property type="term" value="C:cytoplasm"/>
    <property type="evidence" value="ECO:0007669"/>
    <property type="project" value="UniProtKB-UniRule"/>
</dbReference>
<dbReference type="GO" id="GO:0009295">
    <property type="term" value="C:nucleoid"/>
    <property type="evidence" value="ECO:0007669"/>
    <property type="project" value="UniProtKB-SubCell"/>
</dbReference>
<keyword evidence="5 7" id="KW-0238">DNA-binding</keyword>
<dbReference type="InterPro" id="IPR038619">
    <property type="entry name" value="MraZ_sf"/>
</dbReference>
<dbReference type="PANTHER" id="PTHR34701:SF1">
    <property type="entry name" value="TRANSCRIPTIONAL REGULATOR MRAZ"/>
    <property type="match status" value="1"/>
</dbReference>